<organism evidence="7 8">
    <name type="scientific">Maribellus comscasis</name>
    <dbReference type="NCBI Taxonomy" id="2681766"/>
    <lineage>
        <taxon>Bacteria</taxon>
        <taxon>Pseudomonadati</taxon>
        <taxon>Bacteroidota</taxon>
        <taxon>Bacteroidia</taxon>
        <taxon>Marinilabiliales</taxon>
        <taxon>Prolixibacteraceae</taxon>
        <taxon>Maribellus</taxon>
    </lineage>
</organism>
<evidence type="ECO:0000256" key="3">
    <source>
        <dbReference type="ARBA" id="ARBA00023164"/>
    </source>
</evidence>
<evidence type="ECO:0000256" key="2">
    <source>
        <dbReference type="ARBA" id="ARBA00023002"/>
    </source>
</evidence>
<dbReference type="Proteomes" id="UP000428260">
    <property type="component" value="Chromosome"/>
</dbReference>
<dbReference type="InterPro" id="IPR009051">
    <property type="entry name" value="Helical_ferredxn"/>
</dbReference>
<protein>
    <submittedName>
        <fullName evidence="7">Glutamate synthase small subunit</fullName>
        <ecNumber evidence="7">1.4.1.-</ecNumber>
    </submittedName>
</protein>
<feature type="domain" description="FAD/NAD(P)-binding" evidence="5">
    <location>
        <begin position="144"/>
        <end position="460"/>
    </location>
</feature>
<proteinExistence type="predicted"/>
<feature type="domain" description="Dihydroprymidine dehydrogenase" evidence="6">
    <location>
        <begin position="25"/>
        <end position="129"/>
    </location>
</feature>
<evidence type="ECO:0000256" key="1">
    <source>
        <dbReference type="ARBA" id="ARBA00022605"/>
    </source>
</evidence>
<evidence type="ECO:0000259" key="5">
    <source>
        <dbReference type="Pfam" id="PF07992"/>
    </source>
</evidence>
<dbReference type="GO" id="GO:0016639">
    <property type="term" value="F:oxidoreductase activity, acting on the CH-NH2 group of donors, NAD or NADP as acceptor"/>
    <property type="evidence" value="ECO:0007669"/>
    <property type="project" value="InterPro"/>
</dbReference>
<dbReference type="KEGG" id="mcos:GM418_17345"/>
<dbReference type="SUPFAM" id="SSF51971">
    <property type="entry name" value="Nucleotide-binding domain"/>
    <property type="match status" value="2"/>
</dbReference>
<dbReference type="RefSeq" id="WP_158868517.1">
    <property type="nucleotide sequence ID" value="NZ_CP046401.1"/>
</dbReference>
<dbReference type="GO" id="GO:0051536">
    <property type="term" value="F:iron-sulfur cluster binding"/>
    <property type="evidence" value="ECO:0007669"/>
    <property type="project" value="InterPro"/>
</dbReference>
<dbReference type="PANTHER" id="PTHR43100">
    <property type="entry name" value="GLUTAMATE SYNTHASE [NADPH] SMALL CHAIN"/>
    <property type="match status" value="1"/>
</dbReference>
<keyword evidence="3" id="KW-0314">Glutamate biosynthesis</keyword>
<gene>
    <name evidence="7" type="primary">gltD</name>
    <name evidence="7" type="ORF">GM418_17345</name>
</gene>
<dbReference type="PRINTS" id="PR00419">
    <property type="entry name" value="ADXRDTASE"/>
</dbReference>
<dbReference type="Pfam" id="PF07992">
    <property type="entry name" value="Pyr_redox_2"/>
    <property type="match status" value="1"/>
</dbReference>
<evidence type="ECO:0000256" key="4">
    <source>
        <dbReference type="ARBA" id="ARBA00029440"/>
    </source>
</evidence>
<dbReference type="Pfam" id="PF14691">
    <property type="entry name" value="Fer4_20"/>
    <property type="match status" value="1"/>
</dbReference>
<dbReference type="AlphaFoldDB" id="A0A6I6K1N4"/>
<accession>A0A6I6K1N4</accession>
<dbReference type="NCBIfam" id="TIGR01317">
    <property type="entry name" value="GOGAT_sm_gam"/>
    <property type="match status" value="1"/>
</dbReference>
<dbReference type="InterPro" id="IPR006005">
    <property type="entry name" value="Glut_synth_ssu1"/>
</dbReference>
<dbReference type="SUPFAM" id="SSF46548">
    <property type="entry name" value="alpha-helical ferredoxin"/>
    <property type="match status" value="1"/>
</dbReference>
<dbReference type="EMBL" id="CP046401">
    <property type="protein sequence ID" value="QGY45373.1"/>
    <property type="molecule type" value="Genomic_DNA"/>
</dbReference>
<dbReference type="InterPro" id="IPR023753">
    <property type="entry name" value="FAD/NAD-binding_dom"/>
</dbReference>
<dbReference type="InterPro" id="IPR051394">
    <property type="entry name" value="Glutamate_Synthase"/>
</dbReference>
<dbReference type="Gene3D" id="3.50.50.60">
    <property type="entry name" value="FAD/NAD(P)-binding domain"/>
    <property type="match status" value="2"/>
</dbReference>
<keyword evidence="8" id="KW-1185">Reference proteome</keyword>
<dbReference type="Gene3D" id="1.10.1060.10">
    <property type="entry name" value="Alpha-helical ferredoxin"/>
    <property type="match status" value="1"/>
</dbReference>
<dbReference type="PANTHER" id="PTHR43100:SF1">
    <property type="entry name" value="GLUTAMATE SYNTHASE [NADPH] SMALL CHAIN"/>
    <property type="match status" value="1"/>
</dbReference>
<reference evidence="7 8" key="1">
    <citation type="submission" date="2019-11" db="EMBL/GenBank/DDBJ databases">
        <authorList>
            <person name="Zheng R.K."/>
            <person name="Sun C.M."/>
        </authorList>
    </citation>
    <scope>NUCLEOTIDE SEQUENCE [LARGE SCALE GENOMIC DNA]</scope>
    <source>
        <strain evidence="7 8">WC007</strain>
    </source>
</reference>
<comment type="pathway">
    <text evidence="4">Amino-acid biosynthesis.</text>
</comment>
<dbReference type="InterPro" id="IPR028261">
    <property type="entry name" value="DPD_II"/>
</dbReference>
<keyword evidence="1" id="KW-0028">Amino-acid biosynthesis</keyword>
<evidence type="ECO:0000313" key="8">
    <source>
        <dbReference type="Proteomes" id="UP000428260"/>
    </source>
</evidence>
<dbReference type="InterPro" id="IPR036188">
    <property type="entry name" value="FAD/NAD-bd_sf"/>
</dbReference>
<dbReference type="GO" id="GO:0006537">
    <property type="term" value="P:glutamate biosynthetic process"/>
    <property type="evidence" value="ECO:0007669"/>
    <property type="project" value="UniProtKB-KW"/>
</dbReference>
<keyword evidence="2 7" id="KW-0560">Oxidoreductase</keyword>
<sequence length="474" mass="52525">MGDPKGFMTVPRKEAGYRPTKERIYDYGEVEQTLNEKDRQLQASRCMDCGIPFCHWGCPVGSKIPEWQDALYRGRKDEAYYILHSTNSFPEITGRVCPAPCEKSCVLAIHEESVTIRENECATVEQAFEAGIVVPNPPKTRTGKKVAVIGSGPAGLSAADLLNRAGHLVTVFEKNDAIGGLLRYGIPDFKLNKGIIDRRLNLFLDEGIEFKTNVNVGVDVTKKDLLAEYDAVLLAIGAEQPRNLPVEGRDLNGVHFAMDFLMQQNKVVAGQSFSEEERILAKDKNVLVIGGGDTGSDCVGTSIRQKATSVTQIEILPKPPEKRVDNNPWPYWPNTLRTSSSHKEGCERRWSLSTKRFIGDESGTLKQVEIVQVEWTNEDGRWVMNEVPGTNEILDIDLVLLAMGFTQPVHVGLLDELDVEYDQRGNVKVNEEKQTSVENIFAAGDVEKGASLVVHAIEAGKVAAKNVDEFLRKN</sequence>
<evidence type="ECO:0000259" key="6">
    <source>
        <dbReference type="Pfam" id="PF14691"/>
    </source>
</evidence>
<evidence type="ECO:0000313" key="7">
    <source>
        <dbReference type="EMBL" id="QGY45373.1"/>
    </source>
</evidence>
<dbReference type="EC" id="1.4.1.-" evidence="7"/>
<name>A0A6I6K1N4_9BACT</name>